<dbReference type="KEGG" id="seo:STM14_5548"/>
<dbReference type="SMR" id="A0A0F6AW38"/>
<keyword evidence="1" id="KW-0614">Plasmid</keyword>
<keyword evidence="2" id="KW-1185">Reference proteome</keyword>
<reference evidence="1 2" key="1">
    <citation type="journal article" date="2010" name="J. Bacteriol.">
        <title>Short-term signatures of evolutionary change in the Salmonella enterica serovar typhimurium 14028 genome.</title>
        <authorList>
            <person name="Jarvik T."/>
            <person name="Smillie C."/>
            <person name="Groisman E.A."/>
            <person name="Ochman H."/>
        </authorList>
    </citation>
    <scope>NUCLEOTIDE SEQUENCE [LARGE SCALE GENOMIC DNA]</scope>
    <source>
        <strain evidence="2">14028s / SGSC 2262</strain>
    </source>
</reference>
<protein>
    <submittedName>
        <fullName evidence="1">Cytoplasmic protein</fullName>
    </submittedName>
</protein>
<evidence type="ECO:0000313" key="2">
    <source>
        <dbReference type="Proteomes" id="UP000002695"/>
    </source>
</evidence>
<name>A0A0F6AW38_SALT1</name>
<sequence length="98" mass="11311">MDAEFQKQGLTDLTETDLQAVVTPGETLRLLPTLARLLHVLREKPEAFSLSAASYEEDTSSALKTLLVRTGFTIHQIREMRLHLIRWQLISQEEYDRE</sequence>
<accession>A0A0F6AW38</accession>
<organism evidence="1 2">
    <name type="scientific">Salmonella typhimurium (strain 14028s / SGSC 2262)</name>
    <dbReference type="NCBI Taxonomy" id="588858"/>
    <lineage>
        <taxon>Bacteria</taxon>
        <taxon>Pseudomonadati</taxon>
        <taxon>Pseudomonadota</taxon>
        <taxon>Gammaproteobacteria</taxon>
        <taxon>Enterobacterales</taxon>
        <taxon>Enterobacteriaceae</taxon>
        <taxon>Salmonella</taxon>
    </lineage>
</organism>
<dbReference type="GeneID" id="39505673"/>
<geneLocation type="plasmid" evidence="1 2">
    <name>unnamed</name>
</geneLocation>
<dbReference type="AlphaFoldDB" id="A0A0F6AW38"/>
<proteinExistence type="predicted"/>
<evidence type="ECO:0000313" key="1">
    <source>
        <dbReference type="EMBL" id="ACY86458.1"/>
    </source>
</evidence>
<dbReference type="BioCyc" id="SENT588858:STM14_RS25790-MONOMER"/>
<dbReference type="EMBL" id="CP001362">
    <property type="protein sequence ID" value="ACY86458.1"/>
    <property type="molecule type" value="Genomic_DNA"/>
</dbReference>
<dbReference type="Proteomes" id="UP000002695">
    <property type="component" value="Plasmid unnamed"/>
</dbReference>
<dbReference type="HOGENOM" id="CLU_2331997_0_0_6"/>
<gene>
    <name evidence="1" type="ordered locus">STM14_5548</name>
</gene>
<dbReference type="RefSeq" id="WP_001687482.1">
    <property type="nucleotide sequence ID" value="NC_016855.1"/>
</dbReference>